<name>A0A8H5RG52_9HYPO</name>
<dbReference type="OrthoDB" id="2364174at2759"/>
<evidence type="ECO:0000256" key="1">
    <source>
        <dbReference type="SAM" id="Coils"/>
    </source>
</evidence>
<protein>
    <submittedName>
        <fullName evidence="2">Uncharacterized protein</fullName>
    </submittedName>
</protein>
<gene>
    <name evidence="2" type="ORF">FTJAE_7477</name>
</gene>
<dbReference type="GeneID" id="59306468"/>
<dbReference type="Proteomes" id="UP000530670">
    <property type="component" value="Unassembled WGS sequence"/>
</dbReference>
<keyword evidence="3" id="KW-1185">Reference proteome</keyword>
<evidence type="ECO:0000313" key="3">
    <source>
        <dbReference type="Proteomes" id="UP000530670"/>
    </source>
</evidence>
<dbReference type="AlphaFoldDB" id="A0A8H5RG52"/>
<reference evidence="2 3" key="1">
    <citation type="submission" date="2020-05" db="EMBL/GenBank/DDBJ databases">
        <title>Identification and distribution of gene clusters putatively required for synthesis of sphingolipid metabolism inhibitors in phylogenetically diverse species of the filamentous fungus Fusarium.</title>
        <authorList>
            <person name="Kim H.-S."/>
            <person name="Busman M."/>
            <person name="Brown D.W."/>
            <person name="Divon H."/>
            <person name="Uhlig S."/>
            <person name="Proctor R.H."/>
        </authorList>
    </citation>
    <scope>NUCLEOTIDE SEQUENCE [LARGE SCALE GENOMIC DNA]</scope>
    <source>
        <strain evidence="2 3">NRRL 66243</strain>
    </source>
</reference>
<feature type="coiled-coil region" evidence="1">
    <location>
        <begin position="12"/>
        <end position="39"/>
    </location>
</feature>
<accession>A0A8H5RG52</accession>
<dbReference type="EMBL" id="JAAQRI010000152">
    <property type="protein sequence ID" value="KAF5632498.1"/>
    <property type="molecule type" value="Genomic_DNA"/>
</dbReference>
<evidence type="ECO:0000313" key="2">
    <source>
        <dbReference type="EMBL" id="KAF5632498.1"/>
    </source>
</evidence>
<keyword evidence="1" id="KW-0175">Coiled coil</keyword>
<dbReference type="RefSeq" id="XP_037205444.1">
    <property type="nucleotide sequence ID" value="XM_037354198.1"/>
</dbReference>
<organism evidence="2 3">
    <name type="scientific">Fusarium tjaetaba</name>
    <dbReference type="NCBI Taxonomy" id="1567544"/>
    <lineage>
        <taxon>Eukaryota</taxon>
        <taxon>Fungi</taxon>
        <taxon>Dikarya</taxon>
        <taxon>Ascomycota</taxon>
        <taxon>Pezizomycotina</taxon>
        <taxon>Sordariomycetes</taxon>
        <taxon>Hypocreomycetidae</taxon>
        <taxon>Hypocreales</taxon>
        <taxon>Nectriaceae</taxon>
        <taxon>Fusarium</taxon>
        <taxon>Fusarium fujikuroi species complex</taxon>
    </lineage>
</organism>
<sequence length="70" mass="7892">MPRLPPLDKLPLAARKNLRDEWQNKLADFEEQLSKAMGVEWKIDIDALAVVPYGAPDSWSRESPGSMIAK</sequence>
<comment type="caution">
    <text evidence="2">The sequence shown here is derived from an EMBL/GenBank/DDBJ whole genome shotgun (WGS) entry which is preliminary data.</text>
</comment>
<proteinExistence type="predicted"/>